<proteinExistence type="predicted"/>
<evidence type="ECO:0008006" key="4">
    <source>
        <dbReference type="Google" id="ProtNLM"/>
    </source>
</evidence>
<feature type="non-terminal residue" evidence="2">
    <location>
        <position position="101"/>
    </location>
</feature>
<name>A0ABN9G9L9_9NEOB</name>
<protein>
    <recommendedName>
        <fullName evidence="4">Secreted protein</fullName>
    </recommendedName>
</protein>
<reference evidence="2" key="1">
    <citation type="submission" date="2023-05" db="EMBL/GenBank/DDBJ databases">
        <authorList>
            <person name="Stuckert A."/>
        </authorList>
    </citation>
    <scope>NUCLEOTIDE SEQUENCE</scope>
</reference>
<keyword evidence="3" id="KW-1185">Reference proteome</keyword>
<dbReference type="Proteomes" id="UP001162483">
    <property type="component" value="Unassembled WGS sequence"/>
</dbReference>
<sequence>MSPVLISCYRTQLVTHLSFCLLLPDSALATSSHQALTCYTPPVVLLPQLGEPGGRDLVSACSKSIPTIRGPGEQAGWDLDSAPWGIPVCRTLEATAGRDIT</sequence>
<feature type="chain" id="PRO_5045827689" description="Secreted protein" evidence="1">
    <location>
        <begin position="30"/>
        <end position="101"/>
    </location>
</feature>
<dbReference type="EMBL" id="CATNWA010018227">
    <property type="protein sequence ID" value="CAI9606088.1"/>
    <property type="molecule type" value="Genomic_DNA"/>
</dbReference>
<accession>A0ABN9G9L9</accession>
<feature type="signal peptide" evidence="1">
    <location>
        <begin position="1"/>
        <end position="29"/>
    </location>
</feature>
<organism evidence="2 3">
    <name type="scientific">Staurois parvus</name>
    <dbReference type="NCBI Taxonomy" id="386267"/>
    <lineage>
        <taxon>Eukaryota</taxon>
        <taxon>Metazoa</taxon>
        <taxon>Chordata</taxon>
        <taxon>Craniata</taxon>
        <taxon>Vertebrata</taxon>
        <taxon>Euteleostomi</taxon>
        <taxon>Amphibia</taxon>
        <taxon>Batrachia</taxon>
        <taxon>Anura</taxon>
        <taxon>Neobatrachia</taxon>
        <taxon>Ranoidea</taxon>
        <taxon>Ranidae</taxon>
        <taxon>Staurois</taxon>
    </lineage>
</organism>
<gene>
    <name evidence="2" type="ORF">SPARVUS_LOCUS13723216</name>
</gene>
<evidence type="ECO:0000313" key="3">
    <source>
        <dbReference type="Proteomes" id="UP001162483"/>
    </source>
</evidence>
<evidence type="ECO:0000256" key="1">
    <source>
        <dbReference type="SAM" id="SignalP"/>
    </source>
</evidence>
<comment type="caution">
    <text evidence="2">The sequence shown here is derived from an EMBL/GenBank/DDBJ whole genome shotgun (WGS) entry which is preliminary data.</text>
</comment>
<keyword evidence="1" id="KW-0732">Signal</keyword>
<evidence type="ECO:0000313" key="2">
    <source>
        <dbReference type="EMBL" id="CAI9606088.1"/>
    </source>
</evidence>